<evidence type="ECO:0000256" key="2">
    <source>
        <dbReference type="SAM" id="Coils"/>
    </source>
</evidence>
<dbReference type="EMBL" id="JADIMW010000052">
    <property type="protein sequence ID" value="MBO8438208.1"/>
    <property type="molecule type" value="Genomic_DNA"/>
</dbReference>
<evidence type="ECO:0000259" key="5">
    <source>
        <dbReference type="Pfam" id="PF25917"/>
    </source>
</evidence>
<feature type="region of interest" description="Disordered" evidence="3">
    <location>
        <begin position="362"/>
        <end position="388"/>
    </location>
</feature>
<evidence type="ECO:0000256" key="4">
    <source>
        <dbReference type="SAM" id="SignalP"/>
    </source>
</evidence>
<dbReference type="PANTHER" id="PTHR30158:SF23">
    <property type="entry name" value="MULTIDRUG RESISTANCE PROTEIN MEXA"/>
    <property type="match status" value="1"/>
</dbReference>
<dbReference type="GO" id="GO:0005886">
    <property type="term" value="C:plasma membrane"/>
    <property type="evidence" value="ECO:0007669"/>
    <property type="project" value="TreeGrafter"/>
</dbReference>
<keyword evidence="2" id="KW-0175">Coiled coil</keyword>
<reference evidence="8" key="1">
    <citation type="submission" date="2020-10" db="EMBL/GenBank/DDBJ databases">
        <authorList>
            <person name="Gilroy R."/>
        </authorList>
    </citation>
    <scope>NUCLEOTIDE SEQUENCE</scope>
    <source>
        <strain evidence="8">G3-4614</strain>
    </source>
</reference>
<sequence length="388" mass="41880">MKRRIYTAAYALFLLCCITAGCKKAPQMTGGNQYNLYTVSPTDRTIESNYSATIRGRQDIEIYPQVSGTLTKLCVQEGERVKQGQTLFIIDQVPYIAALQTADANVEAAEASYATAELTYKSRQELYKENVISEFDLTTAKNSMLSAKAQLAQAKAQQLNAKNNLSYTVVKSPSDGVAGTLPYRVGALVGPSIPQPLTTISDNSDMYVYFSMTENQLLSLLRQYGTKEAALKQMPAIKLQLNDGSLYGESGKIETISGVIDMNTGTVSLRAVFPNKQGLLHSGGSGNVIIPTTREACLVIPQTATFEIQDKVYAYKVVEGKAKSTIIEVTRVNGGQEYIVENGLQAGDVIVAEGAGILREGTEVTPKTTTQTPAAAPAAANQLKEDKQ</sequence>
<dbReference type="InterPro" id="IPR006143">
    <property type="entry name" value="RND_pump_MFP"/>
</dbReference>
<comment type="similarity">
    <text evidence="1">Belongs to the membrane fusion protein (MFP) (TC 8.A.1) family.</text>
</comment>
<dbReference type="FunFam" id="2.40.30.170:FF:000016">
    <property type="entry name" value="Efflux transporter, RND family, MFP subunit"/>
    <property type="match status" value="1"/>
</dbReference>
<gene>
    <name evidence="8" type="ORF">IAC54_04835</name>
</gene>
<feature type="signal peptide" evidence="4">
    <location>
        <begin position="1"/>
        <end position="25"/>
    </location>
</feature>
<dbReference type="Proteomes" id="UP000823636">
    <property type="component" value="Unassembled WGS sequence"/>
</dbReference>
<dbReference type="NCBIfam" id="TIGR01730">
    <property type="entry name" value="RND_mfp"/>
    <property type="match status" value="1"/>
</dbReference>
<accession>A0A9D9E4H2</accession>
<dbReference type="InterPro" id="IPR058626">
    <property type="entry name" value="MdtA-like_b-barrel"/>
</dbReference>
<feature type="domain" description="YknX-like C-terminal permuted SH3-like" evidence="7">
    <location>
        <begin position="298"/>
        <end position="365"/>
    </location>
</feature>
<dbReference type="GO" id="GO:0046677">
    <property type="term" value="P:response to antibiotic"/>
    <property type="evidence" value="ECO:0007669"/>
    <property type="project" value="TreeGrafter"/>
</dbReference>
<evidence type="ECO:0000313" key="8">
    <source>
        <dbReference type="EMBL" id="MBO8438208.1"/>
    </source>
</evidence>
<dbReference type="SUPFAM" id="SSF111369">
    <property type="entry name" value="HlyD-like secretion proteins"/>
    <property type="match status" value="1"/>
</dbReference>
<dbReference type="InterPro" id="IPR058637">
    <property type="entry name" value="YknX-like_C"/>
</dbReference>
<feature type="domain" description="Multidrug resistance protein MdtA-like barrel-sandwich hybrid" evidence="5">
    <location>
        <begin position="60"/>
        <end position="199"/>
    </location>
</feature>
<dbReference type="Pfam" id="PF25989">
    <property type="entry name" value="YknX_C"/>
    <property type="match status" value="1"/>
</dbReference>
<feature type="domain" description="Multidrug resistance protein MdtA-like beta-barrel" evidence="6">
    <location>
        <begin position="206"/>
        <end position="283"/>
    </location>
</feature>
<feature type="coiled-coil region" evidence="2">
    <location>
        <begin position="99"/>
        <end position="164"/>
    </location>
</feature>
<keyword evidence="4" id="KW-0732">Signal</keyword>
<comment type="caution">
    <text evidence="8">The sequence shown here is derived from an EMBL/GenBank/DDBJ whole genome shotgun (WGS) entry which is preliminary data.</text>
</comment>
<dbReference type="GO" id="GO:0015562">
    <property type="term" value="F:efflux transmembrane transporter activity"/>
    <property type="evidence" value="ECO:0007669"/>
    <property type="project" value="InterPro"/>
</dbReference>
<dbReference type="PROSITE" id="PS51257">
    <property type="entry name" value="PROKAR_LIPOPROTEIN"/>
    <property type="match status" value="1"/>
</dbReference>
<dbReference type="PANTHER" id="PTHR30158">
    <property type="entry name" value="ACRA/E-RELATED COMPONENT OF DRUG EFFLUX TRANSPORTER"/>
    <property type="match status" value="1"/>
</dbReference>
<feature type="chain" id="PRO_5039182954" evidence="4">
    <location>
        <begin position="26"/>
        <end position="388"/>
    </location>
</feature>
<organism evidence="8 9">
    <name type="scientific">Candidatus Caccoplasma merdipullorum</name>
    <dbReference type="NCBI Taxonomy" id="2840718"/>
    <lineage>
        <taxon>Bacteria</taxon>
        <taxon>Pseudomonadati</taxon>
        <taxon>Bacteroidota</taxon>
        <taxon>Bacteroidia</taxon>
        <taxon>Bacteroidales</taxon>
        <taxon>Bacteroidaceae</taxon>
        <taxon>Bacteroidaceae incertae sedis</taxon>
        <taxon>Candidatus Caccoplasma</taxon>
    </lineage>
</organism>
<evidence type="ECO:0000256" key="3">
    <source>
        <dbReference type="SAM" id="MobiDB-lite"/>
    </source>
</evidence>
<dbReference type="FunFam" id="1.10.287.470:FF:000014">
    <property type="entry name" value="RND family efflux transporter, MFP subunit"/>
    <property type="match status" value="1"/>
</dbReference>
<name>A0A9D9E4H2_9BACT</name>
<evidence type="ECO:0000259" key="7">
    <source>
        <dbReference type="Pfam" id="PF25989"/>
    </source>
</evidence>
<evidence type="ECO:0000313" key="9">
    <source>
        <dbReference type="Proteomes" id="UP000823636"/>
    </source>
</evidence>
<reference evidence="8" key="2">
    <citation type="journal article" date="2021" name="PeerJ">
        <title>Extensive microbial diversity within the chicken gut microbiome revealed by metagenomics and culture.</title>
        <authorList>
            <person name="Gilroy R."/>
            <person name="Ravi A."/>
            <person name="Getino M."/>
            <person name="Pursley I."/>
            <person name="Horton D.L."/>
            <person name="Alikhan N.F."/>
            <person name="Baker D."/>
            <person name="Gharbi K."/>
            <person name="Hall N."/>
            <person name="Watson M."/>
            <person name="Adriaenssens E.M."/>
            <person name="Foster-Nyarko E."/>
            <person name="Jarju S."/>
            <person name="Secka A."/>
            <person name="Antonio M."/>
            <person name="Oren A."/>
            <person name="Chaudhuri R.R."/>
            <person name="La Ragione R."/>
            <person name="Hildebrand F."/>
            <person name="Pallen M.J."/>
        </authorList>
    </citation>
    <scope>NUCLEOTIDE SEQUENCE</scope>
    <source>
        <strain evidence="8">G3-4614</strain>
    </source>
</reference>
<dbReference type="Gene3D" id="2.40.30.170">
    <property type="match status" value="1"/>
</dbReference>
<dbReference type="Gene3D" id="2.40.50.100">
    <property type="match status" value="1"/>
</dbReference>
<dbReference type="GO" id="GO:0030313">
    <property type="term" value="C:cell envelope"/>
    <property type="evidence" value="ECO:0007669"/>
    <property type="project" value="UniProtKB-SubCell"/>
</dbReference>
<feature type="compositionally biased region" description="Low complexity" evidence="3">
    <location>
        <begin position="365"/>
        <end position="380"/>
    </location>
</feature>
<evidence type="ECO:0000259" key="6">
    <source>
        <dbReference type="Pfam" id="PF25944"/>
    </source>
</evidence>
<evidence type="ECO:0000256" key="1">
    <source>
        <dbReference type="ARBA" id="ARBA00009477"/>
    </source>
</evidence>
<dbReference type="Pfam" id="PF25944">
    <property type="entry name" value="Beta-barrel_RND"/>
    <property type="match status" value="1"/>
</dbReference>
<dbReference type="InterPro" id="IPR058625">
    <property type="entry name" value="MdtA-like_BSH"/>
</dbReference>
<dbReference type="Pfam" id="PF25917">
    <property type="entry name" value="BSH_RND"/>
    <property type="match status" value="1"/>
</dbReference>
<proteinExistence type="inferred from homology"/>
<dbReference type="Gene3D" id="2.40.420.20">
    <property type="match status" value="1"/>
</dbReference>
<protein>
    <submittedName>
        <fullName evidence="8">Efflux RND transporter periplasmic adaptor subunit</fullName>
    </submittedName>
</protein>
<dbReference type="Gene3D" id="1.10.287.470">
    <property type="entry name" value="Helix hairpin bin"/>
    <property type="match status" value="1"/>
</dbReference>
<dbReference type="AlphaFoldDB" id="A0A9D9E4H2"/>